<organism evidence="5 6">
    <name type="scientific">Candidatus Acidiferrum panamense</name>
    <dbReference type="NCBI Taxonomy" id="2741543"/>
    <lineage>
        <taxon>Bacteria</taxon>
        <taxon>Pseudomonadati</taxon>
        <taxon>Acidobacteriota</taxon>
        <taxon>Terriglobia</taxon>
        <taxon>Candidatus Acidiferrales</taxon>
        <taxon>Candidatus Acidiferrum</taxon>
    </lineage>
</organism>
<dbReference type="PANTHER" id="PTHR43739">
    <property type="entry name" value="XYLOGLUCANASE (EUROFUNG)"/>
    <property type="match status" value="1"/>
</dbReference>
<dbReference type="InterPro" id="IPR052025">
    <property type="entry name" value="Xyloglucanase_GH74"/>
</dbReference>
<feature type="chain" id="PRO_5030910548" description="Sortilin N-terminal domain-containing protein" evidence="3">
    <location>
        <begin position="27"/>
        <end position="971"/>
    </location>
</feature>
<dbReference type="EMBL" id="JACDQQ010001776">
    <property type="protein sequence ID" value="MBA0086994.1"/>
    <property type="molecule type" value="Genomic_DNA"/>
</dbReference>
<dbReference type="SUPFAM" id="SSF110296">
    <property type="entry name" value="Oligoxyloglucan reducing end-specific cellobiohydrolase"/>
    <property type="match status" value="1"/>
</dbReference>
<dbReference type="GO" id="GO:0010411">
    <property type="term" value="P:xyloglucan metabolic process"/>
    <property type="evidence" value="ECO:0007669"/>
    <property type="project" value="TreeGrafter"/>
</dbReference>
<feature type="non-terminal residue" evidence="5">
    <location>
        <position position="971"/>
    </location>
</feature>
<evidence type="ECO:0000256" key="1">
    <source>
        <dbReference type="ARBA" id="ARBA00022737"/>
    </source>
</evidence>
<gene>
    <name evidence="5" type="ORF">HRJ53_18585</name>
</gene>
<evidence type="ECO:0000313" key="5">
    <source>
        <dbReference type="EMBL" id="MBA0086994.1"/>
    </source>
</evidence>
<dbReference type="AlphaFoldDB" id="A0A7V8NT23"/>
<dbReference type="Gene3D" id="2.60.40.4070">
    <property type="match status" value="1"/>
</dbReference>
<reference evidence="5" key="1">
    <citation type="submission" date="2020-06" db="EMBL/GenBank/DDBJ databases">
        <title>Legume-microbial interactions unlock mineral nutrients during tropical forest succession.</title>
        <authorList>
            <person name="Epihov D.Z."/>
        </authorList>
    </citation>
    <scope>NUCLEOTIDE SEQUENCE [LARGE SCALE GENOMIC DNA]</scope>
    <source>
        <strain evidence="5">Pan2503</strain>
    </source>
</reference>
<dbReference type="CDD" id="cd15482">
    <property type="entry name" value="Sialidase_non-viral"/>
    <property type="match status" value="1"/>
</dbReference>
<accession>A0A7V8NT23</accession>
<feature type="domain" description="Sortilin N-terminal" evidence="4">
    <location>
        <begin position="289"/>
        <end position="407"/>
    </location>
</feature>
<evidence type="ECO:0000313" key="6">
    <source>
        <dbReference type="Proteomes" id="UP000567293"/>
    </source>
</evidence>
<dbReference type="InterPro" id="IPR015943">
    <property type="entry name" value="WD40/YVTN_repeat-like_dom_sf"/>
</dbReference>
<feature type="signal peptide" evidence="3">
    <location>
        <begin position="1"/>
        <end position="26"/>
    </location>
</feature>
<sequence>MKLRAVVPAFVSLLLAGASVRLVAGADTPKQVDQKLFQELRWRLIGPFRGGRVLAVTGVRGQPDTYYFGAVGGGVWKTNDAGRTWKPIFDSQPVASIGAIAVAPSDANVIYVGSGEADMRSSISVGNGMYKSTDAGNTWKQIGLSETRQIGRILVDPHDANRVFVAALGHAYGSNPDRGVFRSKDGGIHWQKVLFHNENTGAIDLAFDPGNTKTIYAALWQTRRPPWSIYPPSNGPGSGLYRSNDGGDHWQMVNGQGLPSDGLGRMGIAFAPSDPRRIYLIVDGKQGGLYRSDDGGQMWQQVSKDHRIWGRGWYFNEVTVDPKNPDIVYVPNTSIYRSVDGGKSFAVFKGDPTGPDYHELWIDPDSAKRMVLSCDQGAVVTHNGGETWSSWLNQATGQFYHVATDNQFPYWVYGAQQDSGPAATASASKYRFLNFHDWRPLEAGDENGYIAPDPLNPGVIFGGFVARQDLSNEQIQEMPPTVAQKGSFRRTWTLPLVFSPLNAHVLYFGSQVLFRTEDGGSSWQAISPDLTREDPGVPANLDPATASDAPKEKRRGVIYTIGPSYVKEGEIWAGTDDGQIQLTQDEGKNWQNVTPKELTPWSKVTHIEASRSDPGTAYAAVDRHRLEDYQPYLYRTRDFGKSWQRISNGIPDGSFLNCVREDTYRKGLLYACTERGVYVSFDDGDDWQSLQLNLPTTSVRDLVVHENDLLIATFGRSFWVLDNVTPLRQLDARVAGADVWLFQPAAAYRVRSGSDQSTPIPDDEPMAANASNGAVLDYYLKDQSVAPIQLQIFNSDGRLVRRFSSDDAAVKVNPNDLPFPPSWVREPQRLSAEAGMHRFLWDLRFPPAKGVRASFRRPSGALALPGKYTVQLTAHGKNTTQTLPVKMDPRVKTTPEELTRQFELASKLSAREGEVSLALQQVAELRRQIEARRKEASDKADVVKALEELNRKLEAIVPPEGEGGFGLFGLA</sequence>
<name>A0A7V8NT23_9BACT</name>
<keyword evidence="6" id="KW-1185">Reference proteome</keyword>
<evidence type="ECO:0000256" key="3">
    <source>
        <dbReference type="SAM" id="SignalP"/>
    </source>
</evidence>
<keyword evidence="1" id="KW-0677">Repeat</keyword>
<evidence type="ECO:0000256" key="2">
    <source>
        <dbReference type="SAM" id="MobiDB-lite"/>
    </source>
</evidence>
<feature type="region of interest" description="Disordered" evidence="2">
    <location>
        <begin position="530"/>
        <end position="549"/>
    </location>
</feature>
<dbReference type="InterPro" id="IPR031778">
    <property type="entry name" value="Sortilin_N"/>
</dbReference>
<dbReference type="PANTHER" id="PTHR43739:SF5">
    <property type="entry name" value="EXO-ALPHA-SIALIDASE"/>
    <property type="match status" value="1"/>
</dbReference>
<evidence type="ECO:0000259" key="4">
    <source>
        <dbReference type="Pfam" id="PF15902"/>
    </source>
</evidence>
<keyword evidence="3" id="KW-0732">Signal</keyword>
<comment type="caution">
    <text evidence="5">The sequence shown here is derived from an EMBL/GenBank/DDBJ whole genome shotgun (WGS) entry which is preliminary data.</text>
</comment>
<dbReference type="Proteomes" id="UP000567293">
    <property type="component" value="Unassembled WGS sequence"/>
</dbReference>
<dbReference type="InterPro" id="IPR036278">
    <property type="entry name" value="Sialidase_sf"/>
</dbReference>
<dbReference type="SUPFAM" id="SSF50939">
    <property type="entry name" value="Sialidases"/>
    <property type="match status" value="1"/>
</dbReference>
<proteinExistence type="predicted"/>
<protein>
    <recommendedName>
        <fullName evidence="4">Sortilin N-terminal domain-containing protein</fullName>
    </recommendedName>
</protein>
<feature type="domain" description="Sortilin N-terminal" evidence="4">
    <location>
        <begin position="129"/>
        <end position="253"/>
    </location>
</feature>
<dbReference type="Gene3D" id="2.130.10.10">
    <property type="entry name" value="YVTN repeat-like/Quinoprotein amine dehydrogenase"/>
    <property type="match status" value="4"/>
</dbReference>
<dbReference type="Pfam" id="PF15902">
    <property type="entry name" value="Sortilin-Vps10"/>
    <property type="match status" value="2"/>
</dbReference>